<dbReference type="InterPro" id="IPR036259">
    <property type="entry name" value="MFS_trans_sf"/>
</dbReference>
<dbReference type="Gene3D" id="1.20.1250.20">
    <property type="entry name" value="MFS general substrate transporter like domains"/>
    <property type="match status" value="1"/>
</dbReference>
<feature type="transmembrane region" description="Helical" evidence="7">
    <location>
        <begin position="426"/>
        <end position="445"/>
    </location>
</feature>
<keyword evidence="5 7" id="KW-0472">Membrane</keyword>
<name>A0A9P4SJF5_9PEZI</name>
<feature type="domain" description="Major facilitator superfamily (MFS) profile" evidence="8">
    <location>
        <begin position="119"/>
        <end position="549"/>
    </location>
</feature>
<dbReference type="Proteomes" id="UP000799429">
    <property type="component" value="Unassembled WGS sequence"/>
</dbReference>
<feature type="transmembrane region" description="Helical" evidence="7">
    <location>
        <begin position="184"/>
        <end position="205"/>
    </location>
</feature>
<proteinExistence type="inferred from homology"/>
<evidence type="ECO:0000313" key="10">
    <source>
        <dbReference type="Proteomes" id="UP000799429"/>
    </source>
</evidence>
<evidence type="ECO:0000256" key="1">
    <source>
        <dbReference type="ARBA" id="ARBA00004141"/>
    </source>
</evidence>
<feature type="transmembrane region" description="Helical" evidence="7">
    <location>
        <begin position="386"/>
        <end position="405"/>
    </location>
</feature>
<comment type="subcellular location">
    <subcellularLocation>
        <location evidence="1">Membrane</location>
        <topology evidence="1">Multi-pass membrane protein</topology>
    </subcellularLocation>
</comment>
<feature type="transmembrane region" description="Helical" evidence="7">
    <location>
        <begin position="244"/>
        <end position="262"/>
    </location>
</feature>
<evidence type="ECO:0000256" key="4">
    <source>
        <dbReference type="ARBA" id="ARBA00022989"/>
    </source>
</evidence>
<dbReference type="CDD" id="cd17323">
    <property type="entry name" value="MFS_Tpo1_MDR_like"/>
    <property type="match status" value="1"/>
</dbReference>
<dbReference type="PROSITE" id="PS50850">
    <property type="entry name" value="MFS"/>
    <property type="match status" value="1"/>
</dbReference>
<feature type="region of interest" description="Disordered" evidence="6">
    <location>
        <begin position="1"/>
        <end position="109"/>
    </location>
</feature>
<evidence type="ECO:0000256" key="3">
    <source>
        <dbReference type="ARBA" id="ARBA00022692"/>
    </source>
</evidence>
<accession>A0A9P4SJF5</accession>
<feature type="transmembrane region" description="Helical" evidence="7">
    <location>
        <begin position="211"/>
        <end position="232"/>
    </location>
</feature>
<evidence type="ECO:0000256" key="2">
    <source>
        <dbReference type="ARBA" id="ARBA00008335"/>
    </source>
</evidence>
<evidence type="ECO:0000313" key="9">
    <source>
        <dbReference type="EMBL" id="KAF2842930.1"/>
    </source>
</evidence>
<feature type="transmembrane region" description="Helical" evidence="7">
    <location>
        <begin position="457"/>
        <end position="483"/>
    </location>
</feature>
<feature type="transmembrane region" description="Helical" evidence="7">
    <location>
        <begin position="522"/>
        <end position="545"/>
    </location>
</feature>
<dbReference type="SUPFAM" id="SSF103473">
    <property type="entry name" value="MFS general substrate transporter"/>
    <property type="match status" value="1"/>
</dbReference>
<dbReference type="InterPro" id="IPR020846">
    <property type="entry name" value="MFS_dom"/>
</dbReference>
<gene>
    <name evidence="9" type="ORF">M501DRAFT_1005633</name>
</gene>
<dbReference type="FunFam" id="1.20.1250.20:FF:000011">
    <property type="entry name" value="MFS multidrug transporter, putative"/>
    <property type="match status" value="1"/>
</dbReference>
<feature type="compositionally biased region" description="Polar residues" evidence="6">
    <location>
        <begin position="19"/>
        <end position="43"/>
    </location>
</feature>
<feature type="transmembrane region" description="Helical" evidence="7">
    <location>
        <begin position="117"/>
        <end position="138"/>
    </location>
</feature>
<evidence type="ECO:0000256" key="6">
    <source>
        <dbReference type="SAM" id="MobiDB-lite"/>
    </source>
</evidence>
<feature type="transmembrane region" description="Helical" evidence="7">
    <location>
        <begin position="274"/>
        <end position="294"/>
    </location>
</feature>
<dbReference type="PANTHER" id="PTHR23502">
    <property type="entry name" value="MAJOR FACILITATOR SUPERFAMILY"/>
    <property type="match status" value="1"/>
</dbReference>
<keyword evidence="10" id="KW-1185">Reference proteome</keyword>
<sequence>MVIPEERQSGTPFDDSKLNGVSSVEHNTSCGTKGDKSTSNSLKNEVEHSNRPDSHDDNPSKLEGATLDAEKGLVQPGPTAAREREKVESTSSEPNIVWWDGDQDPHNPMNWTEKRKWTNIAILSVITFMTPLGSSFFAPGVPEVMEDFNTTDQQLATFVVSVYVLGFAFGPLVIAPLSEMYGRLPLYQATNALFVVFSIACAVSSSMDMLVVFRFFMGLVGSAPLTIGAGTINDLMPVERRGGATAIWAMGPLMGPVVAPIAGGYLTEAKGWRWVFWVIVIVSGGINCLSIFVMRETYAPIILERKAIKLRKETGNHALRSKLDSGITRKELWKRSIFRPTKMLFRSPIVALTSLYMAVVYGVLYLLFTTFTFVFEGQYGFSSGQVGLTFIGIGVGMFIGLALVGKGTDLIVRTAKARGERVFPELRLPLYITIPGTLSVAGGLYMYGWTCEYKVHWIAPIIGTALVGFGMLCAFLTIQAYLIDAFTIHAASAMAANAVLRSLFGAVFPLFALQMYDAMGLGWGNSLLGFIMLALLPVPVIFKFYGERIRTSPRFHVNW</sequence>
<dbReference type="AlphaFoldDB" id="A0A9P4SJF5"/>
<dbReference type="PANTHER" id="PTHR23502:SF68">
    <property type="entry name" value="MULTIDRUG TRANSPORTER, PUTATIVE (AFU_ORTHOLOGUE AFUA_3G01120)-RELATED"/>
    <property type="match status" value="1"/>
</dbReference>
<dbReference type="GO" id="GO:0022857">
    <property type="term" value="F:transmembrane transporter activity"/>
    <property type="evidence" value="ECO:0007669"/>
    <property type="project" value="InterPro"/>
</dbReference>
<reference evidence="9" key="1">
    <citation type="journal article" date="2020" name="Stud. Mycol.">
        <title>101 Dothideomycetes genomes: a test case for predicting lifestyles and emergence of pathogens.</title>
        <authorList>
            <person name="Haridas S."/>
            <person name="Albert R."/>
            <person name="Binder M."/>
            <person name="Bloem J."/>
            <person name="Labutti K."/>
            <person name="Salamov A."/>
            <person name="Andreopoulos B."/>
            <person name="Baker S."/>
            <person name="Barry K."/>
            <person name="Bills G."/>
            <person name="Bluhm B."/>
            <person name="Cannon C."/>
            <person name="Castanera R."/>
            <person name="Culley D."/>
            <person name="Daum C."/>
            <person name="Ezra D."/>
            <person name="Gonzalez J."/>
            <person name="Henrissat B."/>
            <person name="Kuo A."/>
            <person name="Liang C."/>
            <person name="Lipzen A."/>
            <person name="Lutzoni F."/>
            <person name="Magnuson J."/>
            <person name="Mondo S."/>
            <person name="Nolan M."/>
            <person name="Ohm R."/>
            <person name="Pangilinan J."/>
            <person name="Park H.-J."/>
            <person name="Ramirez L."/>
            <person name="Alfaro M."/>
            <person name="Sun H."/>
            <person name="Tritt A."/>
            <person name="Yoshinaga Y."/>
            <person name="Zwiers L.-H."/>
            <person name="Turgeon B."/>
            <person name="Goodwin S."/>
            <person name="Spatafora J."/>
            <person name="Crous P."/>
            <person name="Grigoriev I."/>
        </authorList>
    </citation>
    <scope>NUCLEOTIDE SEQUENCE</scope>
    <source>
        <strain evidence="9">CBS 101060</strain>
    </source>
</reference>
<dbReference type="OrthoDB" id="5296287at2759"/>
<dbReference type="EMBL" id="MU006089">
    <property type="protein sequence ID" value="KAF2842930.1"/>
    <property type="molecule type" value="Genomic_DNA"/>
</dbReference>
<comment type="similarity">
    <text evidence="2">Belongs to the major facilitator superfamily.</text>
</comment>
<evidence type="ECO:0000259" key="8">
    <source>
        <dbReference type="PROSITE" id="PS50850"/>
    </source>
</evidence>
<feature type="transmembrane region" description="Helical" evidence="7">
    <location>
        <begin position="495"/>
        <end position="516"/>
    </location>
</feature>
<feature type="transmembrane region" description="Helical" evidence="7">
    <location>
        <begin position="158"/>
        <end position="177"/>
    </location>
</feature>
<evidence type="ECO:0000256" key="5">
    <source>
        <dbReference type="ARBA" id="ARBA00023136"/>
    </source>
</evidence>
<organism evidence="9 10">
    <name type="scientific">Patellaria atrata CBS 101060</name>
    <dbReference type="NCBI Taxonomy" id="1346257"/>
    <lineage>
        <taxon>Eukaryota</taxon>
        <taxon>Fungi</taxon>
        <taxon>Dikarya</taxon>
        <taxon>Ascomycota</taxon>
        <taxon>Pezizomycotina</taxon>
        <taxon>Dothideomycetes</taxon>
        <taxon>Dothideomycetes incertae sedis</taxon>
        <taxon>Patellariales</taxon>
        <taxon>Patellariaceae</taxon>
        <taxon>Patellaria</taxon>
    </lineage>
</organism>
<dbReference type="Pfam" id="PF07690">
    <property type="entry name" value="MFS_1"/>
    <property type="match status" value="1"/>
</dbReference>
<protein>
    <submittedName>
        <fullName evidence="9">MFS general substrate transporter</fullName>
    </submittedName>
</protein>
<feature type="compositionally biased region" description="Basic and acidic residues" evidence="6">
    <location>
        <begin position="44"/>
        <end position="60"/>
    </location>
</feature>
<dbReference type="InterPro" id="IPR011701">
    <property type="entry name" value="MFS"/>
</dbReference>
<feature type="transmembrane region" description="Helical" evidence="7">
    <location>
        <begin position="349"/>
        <end position="374"/>
    </location>
</feature>
<keyword evidence="3 7" id="KW-0812">Transmembrane</keyword>
<comment type="caution">
    <text evidence="9">The sequence shown here is derived from an EMBL/GenBank/DDBJ whole genome shotgun (WGS) entry which is preliminary data.</text>
</comment>
<evidence type="ECO:0000256" key="7">
    <source>
        <dbReference type="SAM" id="Phobius"/>
    </source>
</evidence>
<dbReference type="GO" id="GO:0016020">
    <property type="term" value="C:membrane"/>
    <property type="evidence" value="ECO:0007669"/>
    <property type="project" value="UniProtKB-SubCell"/>
</dbReference>
<keyword evidence="4 7" id="KW-1133">Transmembrane helix</keyword>